<evidence type="ECO:0000259" key="7">
    <source>
        <dbReference type="Pfam" id="PF06271"/>
    </source>
</evidence>
<dbReference type="Proteomes" id="UP000290287">
    <property type="component" value="Unassembled WGS sequence"/>
</dbReference>
<evidence type="ECO:0000256" key="3">
    <source>
        <dbReference type="ARBA" id="ARBA00022692"/>
    </source>
</evidence>
<feature type="transmembrane region" description="Helical" evidence="6">
    <location>
        <begin position="188"/>
        <end position="207"/>
    </location>
</feature>
<evidence type="ECO:0000256" key="5">
    <source>
        <dbReference type="ARBA" id="ARBA00023136"/>
    </source>
</evidence>
<feature type="transmembrane region" description="Helical" evidence="6">
    <location>
        <begin position="227"/>
        <end position="246"/>
    </location>
</feature>
<keyword evidence="4 6" id="KW-1133">Transmembrane helix</keyword>
<dbReference type="GO" id="GO:0005886">
    <property type="term" value="C:plasma membrane"/>
    <property type="evidence" value="ECO:0007669"/>
    <property type="project" value="UniProtKB-SubCell"/>
</dbReference>
<accession>A0A4Q0YQ45</accession>
<feature type="domain" description="RDD" evidence="7">
    <location>
        <begin position="62"/>
        <end position="262"/>
    </location>
</feature>
<dbReference type="InterPro" id="IPR051791">
    <property type="entry name" value="Pra-immunoreactive"/>
</dbReference>
<comment type="subcellular location">
    <subcellularLocation>
        <location evidence="1">Cell membrane</location>
        <topology evidence="1">Multi-pass membrane protein</topology>
    </subcellularLocation>
</comment>
<comment type="caution">
    <text evidence="8">The sequence shown here is derived from an EMBL/GenBank/DDBJ whole genome shotgun (WGS) entry which is preliminary data.</text>
</comment>
<dbReference type="RefSeq" id="WP_129122265.1">
    <property type="nucleotide sequence ID" value="NZ_PEIB01000011.1"/>
</dbReference>
<evidence type="ECO:0000256" key="6">
    <source>
        <dbReference type="SAM" id="Phobius"/>
    </source>
</evidence>
<proteinExistence type="predicted"/>
<dbReference type="PANTHER" id="PTHR36115">
    <property type="entry name" value="PROLINE-RICH ANTIGEN HOMOLOG-RELATED"/>
    <property type="match status" value="1"/>
</dbReference>
<evidence type="ECO:0000313" key="9">
    <source>
        <dbReference type="Proteomes" id="UP000290287"/>
    </source>
</evidence>
<dbReference type="AlphaFoldDB" id="A0A4Q0YQ45"/>
<feature type="transmembrane region" description="Helical" evidence="6">
    <location>
        <begin position="131"/>
        <end position="152"/>
    </location>
</feature>
<evidence type="ECO:0000313" key="8">
    <source>
        <dbReference type="EMBL" id="RXJ73217.1"/>
    </source>
</evidence>
<organism evidence="8 9">
    <name type="scientific">Veronia nyctiphanis</name>
    <dbReference type="NCBI Taxonomy" id="1278244"/>
    <lineage>
        <taxon>Bacteria</taxon>
        <taxon>Pseudomonadati</taxon>
        <taxon>Pseudomonadota</taxon>
        <taxon>Gammaproteobacteria</taxon>
        <taxon>Vibrionales</taxon>
        <taxon>Vibrionaceae</taxon>
        <taxon>Veronia</taxon>
    </lineage>
</organism>
<dbReference type="EMBL" id="PEIB01000011">
    <property type="protein sequence ID" value="RXJ73217.1"/>
    <property type="molecule type" value="Genomic_DNA"/>
</dbReference>
<name>A0A4Q0YQ45_9GAMM</name>
<dbReference type="OrthoDB" id="9793824at2"/>
<evidence type="ECO:0000256" key="1">
    <source>
        <dbReference type="ARBA" id="ARBA00004651"/>
    </source>
</evidence>
<sequence>MMPTPNYANYSLDELLDAKNNIDGEEYPDRLKALEQAIEARLENTEVVEKELAELDRAKFKNFWRRFFALILDVILLSLVTWVISAIMLPGALSSQPDISPPATLSQESVLEFQQKVEAASLSQQKLMSEYWIVLSVQYLINALIPLLYFILMHHKFGQTLGKMALNVIVVDLKTEKKISMTQSIRRSSIDIFSGFIFVTTSLVALVNIDVQRPMDSLLLDSPVWQSFHIGISILLLGLYIAKYLLPLFNRKRRGLHDYIAGTVVVRAE</sequence>
<dbReference type="PANTHER" id="PTHR36115:SF9">
    <property type="entry name" value="LMO1584 PROTEIN"/>
    <property type="match status" value="1"/>
</dbReference>
<reference evidence="8 9" key="1">
    <citation type="submission" date="2017-10" db="EMBL/GenBank/DDBJ databases">
        <title>Nyctiphanis sp. nov., isolated from the stomach of the euphausiid Nyctiphanes simplex (Hansen, 1911) in the Gulf of California.</title>
        <authorList>
            <person name="Gomez-Gil B."/>
            <person name="Aguilar-Mendez M."/>
            <person name="Lopez-Cortes A."/>
            <person name="Gomez-Gutierrez J."/>
            <person name="Roque A."/>
            <person name="Lang E."/>
            <person name="Gonzalez-Castillo A."/>
        </authorList>
    </citation>
    <scope>NUCLEOTIDE SEQUENCE [LARGE SCALE GENOMIC DNA]</scope>
    <source>
        <strain evidence="8 9">CAIM 600</strain>
    </source>
</reference>
<dbReference type="InterPro" id="IPR010432">
    <property type="entry name" value="RDD"/>
</dbReference>
<evidence type="ECO:0000256" key="4">
    <source>
        <dbReference type="ARBA" id="ARBA00022989"/>
    </source>
</evidence>
<keyword evidence="3 6" id="KW-0812">Transmembrane</keyword>
<protein>
    <recommendedName>
        <fullName evidence="7">RDD domain-containing protein</fullName>
    </recommendedName>
</protein>
<feature type="transmembrane region" description="Helical" evidence="6">
    <location>
        <begin position="67"/>
        <end position="89"/>
    </location>
</feature>
<dbReference type="Pfam" id="PF06271">
    <property type="entry name" value="RDD"/>
    <property type="match status" value="1"/>
</dbReference>
<gene>
    <name evidence="8" type="ORF">CS022_10755</name>
</gene>
<keyword evidence="5 6" id="KW-0472">Membrane</keyword>
<keyword evidence="2" id="KW-1003">Cell membrane</keyword>
<evidence type="ECO:0000256" key="2">
    <source>
        <dbReference type="ARBA" id="ARBA00022475"/>
    </source>
</evidence>
<keyword evidence="9" id="KW-1185">Reference proteome</keyword>